<accession>A0ABQ2UL68</accession>
<evidence type="ECO:0000313" key="2">
    <source>
        <dbReference type="Proteomes" id="UP000649573"/>
    </source>
</evidence>
<dbReference type="RefSeq" id="WP_189255195.1">
    <property type="nucleotide sequence ID" value="NZ_BMRE01000016.1"/>
</dbReference>
<dbReference type="Proteomes" id="UP000649573">
    <property type="component" value="Unassembled WGS sequence"/>
</dbReference>
<evidence type="ECO:0000313" key="1">
    <source>
        <dbReference type="EMBL" id="GGU43272.1"/>
    </source>
</evidence>
<dbReference type="EMBL" id="BMRE01000016">
    <property type="protein sequence ID" value="GGU43272.1"/>
    <property type="molecule type" value="Genomic_DNA"/>
</dbReference>
<organism evidence="1 2">
    <name type="scientific">Lentzea flava</name>
    <dbReference type="NCBI Taxonomy" id="103732"/>
    <lineage>
        <taxon>Bacteria</taxon>
        <taxon>Bacillati</taxon>
        <taxon>Actinomycetota</taxon>
        <taxon>Actinomycetes</taxon>
        <taxon>Pseudonocardiales</taxon>
        <taxon>Pseudonocardiaceae</taxon>
        <taxon>Lentzea</taxon>
    </lineage>
</organism>
<protein>
    <submittedName>
        <fullName evidence="1">Uncharacterized protein</fullName>
    </submittedName>
</protein>
<name>A0ABQ2UL68_9PSEU</name>
<reference evidence="2" key="1">
    <citation type="journal article" date="2019" name="Int. J. Syst. Evol. Microbiol.">
        <title>The Global Catalogue of Microorganisms (GCM) 10K type strain sequencing project: providing services to taxonomists for standard genome sequencing and annotation.</title>
        <authorList>
            <consortium name="The Broad Institute Genomics Platform"/>
            <consortium name="The Broad Institute Genome Sequencing Center for Infectious Disease"/>
            <person name="Wu L."/>
            <person name="Ma J."/>
        </authorList>
    </citation>
    <scope>NUCLEOTIDE SEQUENCE [LARGE SCALE GENOMIC DNA]</scope>
    <source>
        <strain evidence="2">JCM 3296</strain>
    </source>
</reference>
<gene>
    <name evidence="1" type="ORF">GCM10010178_39710</name>
</gene>
<keyword evidence="2" id="KW-1185">Reference proteome</keyword>
<comment type="caution">
    <text evidence="1">The sequence shown here is derived from an EMBL/GenBank/DDBJ whole genome shotgun (WGS) entry which is preliminary data.</text>
</comment>
<proteinExistence type="predicted"/>
<sequence length="50" mass="5005">MGTTNGAGPTALGAWNIAVTADVNGKVRMGFVRGAANQPQVNVVVLVPIA</sequence>